<protein>
    <recommendedName>
        <fullName evidence="2">Ribosomal silencing factor RsfS</fullName>
    </recommendedName>
</protein>
<comment type="subunit">
    <text evidence="2">Interacts with ribosomal protein uL14 (rplN).</text>
</comment>
<dbReference type="PANTHER" id="PTHR21043:SF0">
    <property type="entry name" value="MITOCHONDRIAL ASSEMBLY OF RIBOSOMAL LARGE SUBUNIT PROTEIN 1"/>
    <property type="match status" value="1"/>
</dbReference>
<dbReference type="Proteomes" id="UP000298179">
    <property type="component" value="Unassembled WGS sequence"/>
</dbReference>
<proteinExistence type="inferred from homology"/>
<comment type="similarity">
    <text evidence="1 2">Belongs to the Iojap/RsfS family.</text>
</comment>
<dbReference type="PANTHER" id="PTHR21043">
    <property type="entry name" value="IOJAP SUPERFAMILY ORTHOLOG"/>
    <property type="match status" value="1"/>
</dbReference>
<keyword evidence="2" id="KW-0963">Cytoplasm</keyword>
<dbReference type="GO" id="GO:0005737">
    <property type="term" value="C:cytoplasm"/>
    <property type="evidence" value="ECO:0007669"/>
    <property type="project" value="UniProtKB-SubCell"/>
</dbReference>
<keyword evidence="2" id="KW-0810">Translation regulation</keyword>
<dbReference type="GO" id="GO:0043023">
    <property type="term" value="F:ribosomal large subunit binding"/>
    <property type="evidence" value="ECO:0007669"/>
    <property type="project" value="TreeGrafter"/>
</dbReference>
<dbReference type="GO" id="GO:0090071">
    <property type="term" value="P:negative regulation of ribosome biogenesis"/>
    <property type="evidence" value="ECO:0007669"/>
    <property type="project" value="UniProtKB-UniRule"/>
</dbReference>
<comment type="function">
    <text evidence="2">Functions as a ribosomal silencing factor. Interacts with ribosomal protein uL14 (rplN), blocking formation of intersubunit bridge B8. Prevents association of the 30S and 50S ribosomal subunits and the formation of functional ribosomes, thus repressing translation.</text>
</comment>
<accession>A0A4Y8RDT0</accession>
<gene>
    <name evidence="2 3" type="primary">rsfS</name>
    <name evidence="3" type="ORF">E3C22_16155</name>
</gene>
<dbReference type="GO" id="GO:0017148">
    <property type="term" value="P:negative regulation of translation"/>
    <property type="evidence" value="ECO:0007669"/>
    <property type="project" value="UniProtKB-UniRule"/>
</dbReference>
<name>A0A4Y8RDT0_9HYPH</name>
<dbReference type="SUPFAM" id="SSF81301">
    <property type="entry name" value="Nucleotidyltransferase"/>
    <property type="match status" value="1"/>
</dbReference>
<reference evidence="3 4" key="1">
    <citation type="submission" date="2019-03" db="EMBL/GenBank/DDBJ databases">
        <title>Jiella endophytica sp. nov., a novel endophytic bacterium isolated from root of Ficus microcarpa Linn. f.</title>
        <authorList>
            <person name="Tuo L."/>
        </authorList>
    </citation>
    <scope>NUCLEOTIDE SEQUENCE [LARGE SCALE GENOMIC DNA]</scope>
    <source>
        <strain evidence="3 4">CBS5Q-3</strain>
    </source>
</reference>
<sequence>MPTLLLPASLGCRQVDPGKGKTTLRQAAEAKGVFETSPSEAPATDISAGGTAIDLVIQSLEDSKCEDLVSIDLTGKSAIADFMVVVSGRSNRHVMAIADHLLRHIKEHGLGSAKVEGLQHGDWVLIDTGDIIVHIFRPEIRSFYNIEKMWTVGDGGDATIH</sequence>
<dbReference type="AlphaFoldDB" id="A0A4Y8RDT0"/>
<dbReference type="NCBIfam" id="TIGR00090">
    <property type="entry name" value="rsfS_iojap_ybeB"/>
    <property type="match status" value="1"/>
</dbReference>
<dbReference type="EMBL" id="SOZD01000005">
    <property type="protein sequence ID" value="TFF20445.1"/>
    <property type="molecule type" value="Genomic_DNA"/>
</dbReference>
<dbReference type="InterPro" id="IPR043519">
    <property type="entry name" value="NT_sf"/>
</dbReference>
<dbReference type="OrthoDB" id="9793681at2"/>
<dbReference type="GO" id="GO:0042256">
    <property type="term" value="P:cytosolic ribosome assembly"/>
    <property type="evidence" value="ECO:0007669"/>
    <property type="project" value="UniProtKB-UniRule"/>
</dbReference>
<comment type="subcellular location">
    <subcellularLocation>
        <location evidence="2">Cytoplasm</location>
    </subcellularLocation>
</comment>
<evidence type="ECO:0000313" key="4">
    <source>
        <dbReference type="Proteomes" id="UP000298179"/>
    </source>
</evidence>
<comment type="caution">
    <text evidence="3">The sequence shown here is derived from an EMBL/GenBank/DDBJ whole genome shotgun (WGS) entry which is preliminary data.</text>
</comment>
<keyword evidence="4" id="KW-1185">Reference proteome</keyword>
<dbReference type="Pfam" id="PF02410">
    <property type="entry name" value="RsfS"/>
    <property type="match status" value="1"/>
</dbReference>
<evidence type="ECO:0000313" key="3">
    <source>
        <dbReference type="EMBL" id="TFF20445.1"/>
    </source>
</evidence>
<evidence type="ECO:0000256" key="2">
    <source>
        <dbReference type="HAMAP-Rule" id="MF_01477"/>
    </source>
</evidence>
<dbReference type="Gene3D" id="3.30.460.10">
    <property type="entry name" value="Beta Polymerase, domain 2"/>
    <property type="match status" value="1"/>
</dbReference>
<evidence type="ECO:0000256" key="1">
    <source>
        <dbReference type="ARBA" id="ARBA00010574"/>
    </source>
</evidence>
<keyword evidence="2" id="KW-0678">Repressor</keyword>
<dbReference type="InterPro" id="IPR004394">
    <property type="entry name" value="Iojap/RsfS/C7orf30"/>
</dbReference>
<dbReference type="HAMAP" id="MF_01477">
    <property type="entry name" value="Iojap_RsfS"/>
    <property type="match status" value="1"/>
</dbReference>
<organism evidence="3 4">
    <name type="scientific">Jiella endophytica</name>
    <dbReference type="NCBI Taxonomy" id="2558362"/>
    <lineage>
        <taxon>Bacteria</taxon>
        <taxon>Pseudomonadati</taxon>
        <taxon>Pseudomonadota</taxon>
        <taxon>Alphaproteobacteria</taxon>
        <taxon>Hyphomicrobiales</taxon>
        <taxon>Aurantimonadaceae</taxon>
        <taxon>Jiella</taxon>
    </lineage>
</organism>